<dbReference type="InterPro" id="IPR000477">
    <property type="entry name" value="RT_dom"/>
</dbReference>
<dbReference type="AlphaFoldDB" id="A0A7D9EV68"/>
<feature type="non-terminal residue" evidence="1">
    <location>
        <position position="218"/>
    </location>
</feature>
<dbReference type="EMBL" id="CACRXK020009842">
    <property type="protein sequence ID" value="CAB4018079.1"/>
    <property type="molecule type" value="Genomic_DNA"/>
</dbReference>
<evidence type="ECO:0000313" key="1">
    <source>
        <dbReference type="EMBL" id="CAB4018079.1"/>
    </source>
</evidence>
<feature type="non-terminal residue" evidence="1">
    <location>
        <position position="1"/>
    </location>
</feature>
<sequence>NKLQNDFGIGGSLLTWLKSYLSDRTQYTVVNGKESSIAKITYGIPQGSVLGPTLFALFTNDLPENVETGNVYMYAEDTMLYCIEDSADEVVSTHNKALSVLYVWCIANQLTPHPQKIFLGEQMIKCAFQSRHDIFYLNQQRTNDSRPRSCQCGKKFVKGLLVLMGIYPDDWKIAKVVPVFKNGTRTCNYSEILKAINAFWRESSVWSCDSSLVRKSVK</sequence>
<keyword evidence="2" id="KW-1185">Reference proteome</keyword>
<dbReference type="Pfam" id="PF00078">
    <property type="entry name" value="RVT_1"/>
    <property type="match status" value="1"/>
</dbReference>
<evidence type="ECO:0000313" key="2">
    <source>
        <dbReference type="Proteomes" id="UP001152795"/>
    </source>
</evidence>
<proteinExistence type="predicted"/>
<name>A0A7D9EV68_PARCT</name>
<protein>
    <submittedName>
        <fullName evidence="1">Uncharacterized protein</fullName>
    </submittedName>
</protein>
<dbReference type="Proteomes" id="UP001152795">
    <property type="component" value="Unassembled WGS sequence"/>
</dbReference>
<accession>A0A7D9EV68</accession>
<organism evidence="1 2">
    <name type="scientific">Paramuricea clavata</name>
    <name type="common">Red gorgonian</name>
    <name type="synonym">Violescent sea-whip</name>
    <dbReference type="NCBI Taxonomy" id="317549"/>
    <lineage>
        <taxon>Eukaryota</taxon>
        <taxon>Metazoa</taxon>
        <taxon>Cnidaria</taxon>
        <taxon>Anthozoa</taxon>
        <taxon>Octocorallia</taxon>
        <taxon>Malacalcyonacea</taxon>
        <taxon>Plexauridae</taxon>
        <taxon>Paramuricea</taxon>
    </lineage>
</organism>
<dbReference type="OrthoDB" id="445826at2759"/>
<gene>
    <name evidence="1" type="ORF">PACLA_8A023415</name>
</gene>
<comment type="caution">
    <text evidence="1">The sequence shown here is derived from an EMBL/GenBank/DDBJ whole genome shotgun (WGS) entry which is preliminary data.</text>
</comment>
<dbReference type="PANTHER" id="PTHR33332">
    <property type="entry name" value="REVERSE TRANSCRIPTASE DOMAIN-CONTAINING PROTEIN"/>
    <property type="match status" value="1"/>
</dbReference>
<reference evidence="1" key="1">
    <citation type="submission" date="2020-04" db="EMBL/GenBank/DDBJ databases">
        <authorList>
            <person name="Alioto T."/>
            <person name="Alioto T."/>
            <person name="Gomez Garrido J."/>
        </authorList>
    </citation>
    <scope>NUCLEOTIDE SEQUENCE</scope>
    <source>
        <strain evidence="1">A484AB</strain>
    </source>
</reference>
<dbReference type="PROSITE" id="PS50878">
    <property type="entry name" value="RT_POL"/>
    <property type="match status" value="1"/>
</dbReference>